<dbReference type="PROSITE" id="PS51094">
    <property type="entry name" value="PTS_EIIA_TYPE_2"/>
    <property type="match status" value="1"/>
</dbReference>
<reference evidence="3" key="1">
    <citation type="submission" date="2016-09" db="EMBL/GenBank/DDBJ databases">
        <authorList>
            <person name="Strepis N."/>
        </authorList>
    </citation>
    <scope>NUCLEOTIDE SEQUENCE [LARGE SCALE GENOMIC DNA]</scope>
</reference>
<evidence type="ECO:0000259" key="1">
    <source>
        <dbReference type="PROSITE" id="PS51094"/>
    </source>
</evidence>
<dbReference type="InterPro" id="IPR002178">
    <property type="entry name" value="PTS_EIIA_type-2_dom"/>
</dbReference>
<dbReference type="EMBL" id="FQTT01000001">
    <property type="protein sequence ID" value="SHE24394.1"/>
    <property type="molecule type" value="Genomic_DNA"/>
</dbReference>
<evidence type="ECO:0000313" key="3">
    <source>
        <dbReference type="Proteomes" id="UP000184291"/>
    </source>
</evidence>
<dbReference type="Gene3D" id="3.40.930.10">
    <property type="entry name" value="Mannitol-specific EII, Chain A"/>
    <property type="match status" value="1"/>
</dbReference>
<name>A0A1M4RWN7_9ACTO</name>
<proteinExistence type="predicted"/>
<dbReference type="STRING" id="1892869.ACGLYG10_0595"/>
<evidence type="ECO:0000313" key="2">
    <source>
        <dbReference type="EMBL" id="SHE24394.1"/>
    </source>
</evidence>
<dbReference type="SUPFAM" id="SSF55804">
    <property type="entry name" value="Phoshotransferase/anion transport protein"/>
    <property type="match status" value="1"/>
</dbReference>
<dbReference type="CDD" id="cd00211">
    <property type="entry name" value="PTS_IIA_fru"/>
    <property type="match status" value="1"/>
</dbReference>
<dbReference type="InterPro" id="IPR016152">
    <property type="entry name" value="PTrfase/Anion_transptr"/>
</dbReference>
<sequence length="149" mass="16455">MFEKELIVFSDTEYASKDAVIEGMAELVANKVDSVEGFANAVKEREAAFCTYIDHGVAIPHGKTDIVKSPFVIYQRLGKGVTWGEDGEVATHVFMIGVPEAAAGNLHLRILAELSKGLVREAFRDRLLGTDSKEEVFEILKDVEKEIVK</sequence>
<dbReference type="AlphaFoldDB" id="A0A1M4RWN7"/>
<dbReference type="RefSeq" id="WP_073327680.1">
    <property type="nucleotide sequence ID" value="NZ_FQTT01000001.1"/>
</dbReference>
<dbReference type="InterPro" id="IPR051541">
    <property type="entry name" value="PTS_SugarTrans_NitroReg"/>
</dbReference>
<dbReference type="PANTHER" id="PTHR47738:SF2">
    <property type="entry name" value="PTS SYSTEM FRUCTOSE-LIKE EIIA COMPONENT"/>
    <property type="match status" value="1"/>
</dbReference>
<protein>
    <submittedName>
        <fullName evidence="2">Phosphotransferase/anion transporter</fullName>
    </submittedName>
</protein>
<feature type="domain" description="PTS EIIA type-2" evidence="1">
    <location>
        <begin position="1"/>
        <end position="143"/>
    </location>
</feature>
<organism evidence="2 3">
    <name type="scientific">Actinomyces glycerinitolerans</name>
    <dbReference type="NCBI Taxonomy" id="1892869"/>
    <lineage>
        <taxon>Bacteria</taxon>
        <taxon>Bacillati</taxon>
        <taxon>Actinomycetota</taxon>
        <taxon>Actinomycetes</taxon>
        <taxon>Actinomycetales</taxon>
        <taxon>Actinomycetaceae</taxon>
        <taxon>Actinomyces</taxon>
    </lineage>
</organism>
<keyword evidence="3" id="KW-1185">Reference proteome</keyword>
<accession>A0A1M4RWN7</accession>
<keyword evidence="2" id="KW-0808">Transferase</keyword>
<dbReference type="Pfam" id="PF00359">
    <property type="entry name" value="PTS_EIIA_2"/>
    <property type="match status" value="1"/>
</dbReference>
<dbReference type="Proteomes" id="UP000184291">
    <property type="component" value="Unassembled WGS sequence"/>
</dbReference>
<gene>
    <name evidence="2" type="ORF">ACGLYG10_0595</name>
</gene>
<dbReference type="GO" id="GO:0016740">
    <property type="term" value="F:transferase activity"/>
    <property type="evidence" value="ECO:0007669"/>
    <property type="project" value="UniProtKB-KW"/>
</dbReference>
<dbReference type="PANTHER" id="PTHR47738">
    <property type="entry name" value="PTS SYSTEM FRUCTOSE-LIKE EIIA COMPONENT-RELATED"/>
    <property type="match status" value="1"/>
</dbReference>